<evidence type="ECO:0000256" key="3">
    <source>
        <dbReference type="ARBA" id="ARBA00022840"/>
    </source>
</evidence>
<proteinExistence type="predicted"/>
<dbReference type="PANTHER" id="PTHR42765">
    <property type="entry name" value="SOLEUCYL-TRNA SYNTHETASE"/>
    <property type="match status" value="1"/>
</dbReference>
<sequence length="192" mass="21832">MALAVNPNLEYCEVEIEQEELPVIVCSDVLHILKDRKYKVIKQFPGKELTGLSYEPILSGLEVQKQLEHRLVAWDAVDPSEGTGVVHVAPGCGREDYELGTKLGLAMLSPVDDEGIYVSGYGWLEGKRALSSAEEIIGHLRRKNKLFHHYMHKHSYPICWRCKNELIFRLVNEWFISCKDIRPAMIKASAKV</sequence>
<evidence type="ECO:0000256" key="5">
    <source>
        <dbReference type="ARBA" id="ARBA00023146"/>
    </source>
</evidence>
<protein>
    <submittedName>
        <fullName evidence="6">Uncharacterized protein</fullName>
    </submittedName>
</protein>
<keyword evidence="4" id="KW-0648">Protein biosynthesis</keyword>
<dbReference type="Gene3D" id="3.90.740.10">
    <property type="entry name" value="Valyl/Leucyl/Isoleucyl-tRNA synthetase, editing domain"/>
    <property type="match status" value="1"/>
</dbReference>
<dbReference type="InterPro" id="IPR009008">
    <property type="entry name" value="Val/Leu/Ile-tRNA-synth_edit"/>
</dbReference>
<feature type="non-terminal residue" evidence="6">
    <location>
        <position position="192"/>
    </location>
</feature>
<comment type="caution">
    <text evidence="6">The sequence shown here is derived from an EMBL/GenBank/DDBJ whole genome shotgun (WGS) entry which is preliminary data.</text>
</comment>
<reference evidence="6" key="1">
    <citation type="journal article" date="2015" name="Nature">
        <title>Complex archaea that bridge the gap between prokaryotes and eukaryotes.</title>
        <authorList>
            <person name="Spang A."/>
            <person name="Saw J.H."/>
            <person name="Jorgensen S.L."/>
            <person name="Zaremba-Niedzwiedzka K."/>
            <person name="Martijn J."/>
            <person name="Lind A.E."/>
            <person name="van Eijk R."/>
            <person name="Schleper C."/>
            <person name="Guy L."/>
            <person name="Ettema T.J."/>
        </authorList>
    </citation>
    <scope>NUCLEOTIDE SEQUENCE</scope>
</reference>
<accession>A0A0F9DVK1</accession>
<dbReference type="SUPFAM" id="SSF52374">
    <property type="entry name" value="Nucleotidylyl transferase"/>
    <property type="match status" value="1"/>
</dbReference>
<dbReference type="PANTHER" id="PTHR42765:SF1">
    <property type="entry name" value="ISOLEUCINE--TRNA LIGASE, MITOCHONDRIAL"/>
    <property type="match status" value="1"/>
</dbReference>
<keyword evidence="2" id="KW-0547">Nucleotide-binding</keyword>
<dbReference type="GO" id="GO:0005524">
    <property type="term" value="F:ATP binding"/>
    <property type="evidence" value="ECO:0007669"/>
    <property type="project" value="UniProtKB-KW"/>
</dbReference>
<dbReference type="AlphaFoldDB" id="A0A0F9DVK1"/>
<keyword evidence="1" id="KW-0436">Ligase</keyword>
<dbReference type="GO" id="GO:0006428">
    <property type="term" value="P:isoleucyl-tRNA aminoacylation"/>
    <property type="evidence" value="ECO:0007669"/>
    <property type="project" value="TreeGrafter"/>
</dbReference>
<gene>
    <name evidence="6" type="ORF">LCGC14_2151590</name>
</gene>
<keyword evidence="5" id="KW-0030">Aminoacyl-tRNA synthetase</keyword>
<dbReference type="SUPFAM" id="SSF50677">
    <property type="entry name" value="ValRS/IleRS/LeuRS editing domain"/>
    <property type="match status" value="1"/>
</dbReference>
<name>A0A0F9DVK1_9ZZZZ</name>
<keyword evidence="3" id="KW-0067">ATP-binding</keyword>
<dbReference type="GO" id="GO:0005829">
    <property type="term" value="C:cytosol"/>
    <property type="evidence" value="ECO:0007669"/>
    <property type="project" value="TreeGrafter"/>
</dbReference>
<dbReference type="GO" id="GO:0002161">
    <property type="term" value="F:aminoacyl-tRNA deacylase activity"/>
    <property type="evidence" value="ECO:0007669"/>
    <property type="project" value="InterPro"/>
</dbReference>
<evidence type="ECO:0000313" key="6">
    <source>
        <dbReference type="EMBL" id="KKL65779.1"/>
    </source>
</evidence>
<dbReference type="GO" id="GO:0004822">
    <property type="term" value="F:isoleucine-tRNA ligase activity"/>
    <property type="evidence" value="ECO:0007669"/>
    <property type="project" value="TreeGrafter"/>
</dbReference>
<evidence type="ECO:0000256" key="1">
    <source>
        <dbReference type="ARBA" id="ARBA00022598"/>
    </source>
</evidence>
<evidence type="ECO:0000256" key="4">
    <source>
        <dbReference type="ARBA" id="ARBA00022917"/>
    </source>
</evidence>
<evidence type="ECO:0000256" key="2">
    <source>
        <dbReference type="ARBA" id="ARBA00022741"/>
    </source>
</evidence>
<dbReference type="EMBL" id="LAZR01027424">
    <property type="protein sequence ID" value="KKL65779.1"/>
    <property type="molecule type" value="Genomic_DNA"/>
</dbReference>
<dbReference type="InterPro" id="IPR050081">
    <property type="entry name" value="Ile-tRNA_ligase"/>
</dbReference>
<organism evidence="6">
    <name type="scientific">marine sediment metagenome</name>
    <dbReference type="NCBI Taxonomy" id="412755"/>
    <lineage>
        <taxon>unclassified sequences</taxon>
        <taxon>metagenomes</taxon>
        <taxon>ecological metagenomes</taxon>
    </lineage>
</organism>